<sequence>MDDLLIALVRNQSFHTRSGTAPNLIHQARSSTVAVHRIFTLTDGKDFLDQMQSFTHCPRIRIRPEIFTTAFFGTTM</sequence>
<dbReference type="Proteomes" id="UP000041770">
    <property type="component" value="Unassembled WGS sequence"/>
</dbReference>
<evidence type="ECO:0000313" key="2">
    <source>
        <dbReference type="Proteomes" id="UP000041770"/>
    </source>
</evidence>
<dbReference type="AlphaFoldDB" id="A0A655RZE7"/>
<proteinExistence type="predicted"/>
<dbReference type="EMBL" id="CWQY01000027">
    <property type="protein sequence ID" value="CSD10506.1"/>
    <property type="molecule type" value="Genomic_DNA"/>
</dbReference>
<gene>
    <name evidence="1" type="ORF">ERS013200_03188</name>
</gene>
<evidence type="ECO:0000313" key="1">
    <source>
        <dbReference type="EMBL" id="CSD10506.1"/>
    </source>
</evidence>
<name>A0A655RZE7_VIBCL</name>
<accession>A0A655RZE7</accession>
<organism evidence="1 2">
    <name type="scientific">Vibrio cholerae</name>
    <dbReference type="NCBI Taxonomy" id="666"/>
    <lineage>
        <taxon>Bacteria</taxon>
        <taxon>Pseudomonadati</taxon>
        <taxon>Pseudomonadota</taxon>
        <taxon>Gammaproteobacteria</taxon>
        <taxon>Vibrionales</taxon>
        <taxon>Vibrionaceae</taxon>
        <taxon>Vibrio</taxon>
    </lineage>
</organism>
<protein>
    <submittedName>
        <fullName evidence="1">Uncharacterized protein</fullName>
    </submittedName>
</protein>
<reference evidence="1 2" key="1">
    <citation type="submission" date="2015-07" db="EMBL/GenBank/DDBJ databases">
        <authorList>
            <consortium name="Pathogen Informatics"/>
        </authorList>
    </citation>
    <scope>NUCLEOTIDE SEQUENCE [LARGE SCALE GENOMIC DNA]</scope>
    <source>
        <strain evidence="1 2">A316</strain>
    </source>
</reference>